<keyword evidence="1" id="KW-0812">Transmembrane</keyword>
<protein>
    <submittedName>
        <fullName evidence="2">Uncharacterized protein</fullName>
    </submittedName>
</protein>
<reference evidence="2" key="1">
    <citation type="submission" date="2021-06" db="EMBL/GenBank/DDBJ databases">
        <title>Parelaphostrongylus tenuis whole genome reference sequence.</title>
        <authorList>
            <person name="Garwood T.J."/>
            <person name="Larsen P.A."/>
            <person name="Fountain-Jones N.M."/>
            <person name="Garbe J.R."/>
            <person name="Macchietto M.G."/>
            <person name="Kania S.A."/>
            <person name="Gerhold R.W."/>
            <person name="Richards J.E."/>
            <person name="Wolf T.M."/>
        </authorList>
    </citation>
    <scope>NUCLEOTIDE SEQUENCE</scope>
    <source>
        <strain evidence="2">MNPRO001-30</strain>
        <tissue evidence="2">Meninges</tissue>
    </source>
</reference>
<keyword evidence="1" id="KW-0472">Membrane</keyword>
<keyword evidence="3" id="KW-1185">Reference proteome</keyword>
<organism evidence="2 3">
    <name type="scientific">Parelaphostrongylus tenuis</name>
    <name type="common">Meningeal worm</name>
    <dbReference type="NCBI Taxonomy" id="148309"/>
    <lineage>
        <taxon>Eukaryota</taxon>
        <taxon>Metazoa</taxon>
        <taxon>Ecdysozoa</taxon>
        <taxon>Nematoda</taxon>
        <taxon>Chromadorea</taxon>
        <taxon>Rhabditida</taxon>
        <taxon>Rhabditina</taxon>
        <taxon>Rhabditomorpha</taxon>
        <taxon>Strongyloidea</taxon>
        <taxon>Metastrongylidae</taxon>
        <taxon>Parelaphostrongylus</taxon>
    </lineage>
</organism>
<dbReference type="Proteomes" id="UP001196413">
    <property type="component" value="Unassembled WGS sequence"/>
</dbReference>
<dbReference type="AlphaFoldDB" id="A0AAD5WFD6"/>
<evidence type="ECO:0000256" key="1">
    <source>
        <dbReference type="SAM" id="Phobius"/>
    </source>
</evidence>
<keyword evidence="1" id="KW-1133">Transmembrane helix</keyword>
<proteinExistence type="predicted"/>
<dbReference type="EMBL" id="JAHQIW010006093">
    <property type="protein sequence ID" value="KAJ1368150.1"/>
    <property type="molecule type" value="Genomic_DNA"/>
</dbReference>
<accession>A0AAD5WFD6</accession>
<evidence type="ECO:0000313" key="2">
    <source>
        <dbReference type="EMBL" id="KAJ1368150.1"/>
    </source>
</evidence>
<feature type="transmembrane region" description="Helical" evidence="1">
    <location>
        <begin position="12"/>
        <end position="31"/>
    </location>
</feature>
<comment type="caution">
    <text evidence="2">The sequence shown here is derived from an EMBL/GenBank/DDBJ whole genome shotgun (WGS) entry which is preliminary data.</text>
</comment>
<feature type="non-terminal residue" evidence="2">
    <location>
        <position position="1"/>
    </location>
</feature>
<sequence length="98" mass="10110">ARNEHGKLSTDLFMVSLIVRISIALYCGVLPTASPGPITVSGFSVPIAMVCSGATVSPQVSGIASDIGGAQAFVQRLVIRTVTNAIMANSQKVCGKVY</sequence>
<name>A0AAD5WFD6_PARTN</name>
<gene>
    <name evidence="2" type="ORF">KIN20_029222</name>
</gene>
<evidence type="ECO:0000313" key="3">
    <source>
        <dbReference type="Proteomes" id="UP001196413"/>
    </source>
</evidence>